<dbReference type="Pfam" id="PF16653">
    <property type="entry name" value="Sacchrp_dh_C"/>
    <property type="match status" value="1"/>
</dbReference>
<dbReference type="SUPFAM" id="SSF55347">
    <property type="entry name" value="Glyceraldehyde-3-phosphate dehydrogenase-like, C-terminal domain"/>
    <property type="match status" value="1"/>
</dbReference>
<feature type="domain" description="Saccharopine dehydrogenase NADP binding" evidence="2">
    <location>
        <begin position="4"/>
        <end position="105"/>
    </location>
</feature>
<accession>A0A5A7N6L5</accession>
<reference evidence="4 5" key="1">
    <citation type="submission" date="2019-09" db="EMBL/GenBank/DDBJ databases">
        <title>NBRP : Genome information of microbial organism related human and environment.</title>
        <authorList>
            <person name="Hattori M."/>
            <person name="Oshima K."/>
            <person name="Inaba H."/>
            <person name="Suda W."/>
            <person name="Sakamoto M."/>
            <person name="Iino T."/>
            <person name="Kitahara M."/>
            <person name="Oshida Y."/>
            <person name="Iida T."/>
            <person name="Kudo T."/>
            <person name="Itoh T."/>
            <person name="Ohkuma M."/>
        </authorList>
    </citation>
    <scope>NUCLEOTIDE SEQUENCE [LARGE SCALE GENOMIC DNA]</scope>
    <source>
        <strain evidence="4 5">Q-1</strain>
    </source>
</reference>
<evidence type="ECO:0000313" key="5">
    <source>
        <dbReference type="Proteomes" id="UP000324996"/>
    </source>
</evidence>
<dbReference type="InterPro" id="IPR036291">
    <property type="entry name" value="NAD(P)-bd_dom_sf"/>
</dbReference>
<dbReference type="AlphaFoldDB" id="A0A5A7N6L5"/>
<gene>
    <name evidence="4" type="ORF">JCM17846_16550</name>
</gene>
<keyword evidence="1" id="KW-0560">Oxidoreductase</keyword>
<evidence type="ECO:0000256" key="1">
    <source>
        <dbReference type="ARBA" id="ARBA00023002"/>
    </source>
</evidence>
<evidence type="ECO:0000313" key="4">
    <source>
        <dbReference type="EMBL" id="GER03973.1"/>
    </source>
</evidence>
<sequence length="336" mass="36677">MKQILLLGAGKIGAMIAIMLAESGDYQVRVADRDAAALARILPSGRISTQIVDCTDPKDLAAAMAGCFAVMSAMPYHLNPLIGDVAGQSGCHYLDLTEDVASTRAIKALAEGAATAFIPQCGLAPGFISIVAHDLARRFDSLHSVQMRVGALPKYPTNALQYNLTWSTDGLINEYCNPCEAVVNGAMREVPPLEEIEHFSLDGVNYEAFNTSGGLGTLAETLAGKVQYLNYRTVRYPGHRDLVKMLLQDLRLAENQGLLKQIFEHAIPVTMQDVVLIFVTVSGKGMAVSCRKAMRKRFMPMPWADGCGAGFRSPQRRASARFSIFWRREKLPKRAL</sequence>
<dbReference type="Gene3D" id="3.40.50.720">
    <property type="entry name" value="NAD(P)-binding Rossmann-like Domain"/>
    <property type="match status" value="1"/>
</dbReference>
<proteinExistence type="predicted"/>
<name>A0A5A7N6L5_9PROT</name>
<dbReference type="Pfam" id="PF03435">
    <property type="entry name" value="Sacchrp_dh_NADP"/>
    <property type="match status" value="1"/>
</dbReference>
<evidence type="ECO:0000259" key="3">
    <source>
        <dbReference type="Pfam" id="PF16653"/>
    </source>
</evidence>
<dbReference type="InterPro" id="IPR005097">
    <property type="entry name" value="Sacchrp_dh_NADP-bd"/>
</dbReference>
<dbReference type="InterPro" id="IPR051168">
    <property type="entry name" value="AASS"/>
</dbReference>
<dbReference type="Proteomes" id="UP000324996">
    <property type="component" value="Unassembled WGS sequence"/>
</dbReference>
<dbReference type="SUPFAM" id="SSF51735">
    <property type="entry name" value="NAD(P)-binding Rossmann-fold domains"/>
    <property type="match status" value="1"/>
</dbReference>
<evidence type="ECO:0000259" key="2">
    <source>
        <dbReference type="Pfam" id="PF03435"/>
    </source>
</evidence>
<organism evidence="4 5">
    <name type="scientific">Iodidimonas nitroreducens</name>
    <dbReference type="NCBI Taxonomy" id="1236968"/>
    <lineage>
        <taxon>Bacteria</taxon>
        <taxon>Pseudomonadati</taxon>
        <taxon>Pseudomonadota</taxon>
        <taxon>Alphaproteobacteria</taxon>
        <taxon>Iodidimonadales</taxon>
        <taxon>Iodidimonadaceae</taxon>
        <taxon>Iodidimonas</taxon>
    </lineage>
</organism>
<dbReference type="PANTHER" id="PTHR11133:SF22">
    <property type="entry name" value="ALPHA-AMINOADIPIC SEMIALDEHYDE SYNTHASE, MITOCHONDRIAL"/>
    <property type="match status" value="1"/>
</dbReference>
<dbReference type="InterPro" id="IPR032095">
    <property type="entry name" value="Sacchrp_dh-like_C"/>
</dbReference>
<dbReference type="EMBL" id="BKCN01000007">
    <property type="protein sequence ID" value="GER03973.1"/>
    <property type="molecule type" value="Genomic_DNA"/>
</dbReference>
<dbReference type="Gene3D" id="3.30.360.10">
    <property type="entry name" value="Dihydrodipicolinate Reductase, domain 2"/>
    <property type="match status" value="1"/>
</dbReference>
<dbReference type="GO" id="GO:0016491">
    <property type="term" value="F:oxidoreductase activity"/>
    <property type="evidence" value="ECO:0007669"/>
    <property type="project" value="UniProtKB-KW"/>
</dbReference>
<protein>
    <submittedName>
        <fullName evidence="4">Saccharopine dehydrogenase</fullName>
    </submittedName>
</protein>
<comment type="caution">
    <text evidence="4">The sequence shown here is derived from an EMBL/GenBank/DDBJ whole genome shotgun (WGS) entry which is preliminary data.</text>
</comment>
<dbReference type="PANTHER" id="PTHR11133">
    <property type="entry name" value="SACCHAROPINE DEHYDROGENASE"/>
    <property type="match status" value="1"/>
</dbReference>
<keyword evidence="5" id="KW-1185">Reference proteome</keyword>
<feature type="domain" description="Saccharopine dehydrogenase-like C-terminal" evidence="3">
    <location>
        <begin position="122"/>
        <end position="257"/>
    </location>
</feature>